<organism evidence="2 3">
    <name type="scientific">Chitinophaga arvensicola</name>
    <dbReference type="NCBI Taxonomy" id="29529"/>
    <lineage>
        <taxon>Bacteria</taxon>
        <taxon>Pseudomonadati</taxon>
        <taxon>Bacteroidota</taxon>
        <taxon>Chitinophagia</taxon>
        <taxon>Chitinophagales</taxon>
        <taxon>Chitinophagaceae</taxon>
        <taxon>Chitinophaga</taxon>
    </lineage>
</organism>
<feature type="chain" id="PRO_5011492265" description="ZU5 domain-containing protein" evidence="1">
    <location>
        <begin position="27"/>
        <end position="441"/>
    </location>
</feature>
<gene>
    <name evidence="2" type="ORF">SAMN04488122_2466</name>
</gene>
<dbReference type="EMBL" id="FOJG01000001">
    <property type="protein sequence ID" value="SEW37062.1"/>
    <property type="molecule type" value="Genomic_DNA"/>
</dbReference>
<evidence type="ECO:0000256" key="1">
    <source>
        <dbReference type="SAM" id="SignalP"/>
    </source>
</evidence>
<feature type="signal peptide" evidence="1">
    <location>
        <begin position="1"/>
        <end position="26"/>
    </location>
</feature>
<evidence type="ECO:0000313" key="3">
    <source>
        <dbReference type="Proteomes" id="UP000199310"/>
    </source>
</evidence>
<dbReference type="Proteomes" id="UP000199310">
    <property type="component" value="Unassembled WGS sequence"/>
</dbReference>
<dbReference type="Gene3D" id="2.60.220.30">
    <property type="match status" value="1"/>
</dbReference>
<dbReference type="AlphaFoldDB" id="A0A1I0RA06"/>
<dbReference type="RefSeq" id="WP_089895048.1">
    <property type="nucleotide sequence ID" value="NZ_FOJG01000001.1"/>
</dbReference>
<dbReference type="PROSITE" id="PS51257">
    <property type="entry name" value="PROKAR_LIPOPROTEIN"/>
    <property type="match status" value="1"/>
</dbReference>
<reference evidence="3" key="1">
    <citation type="submission" date="2016-10" db="EMBL/GenBank/DDBJ databases">
        <authorList>
            <person name="Varghese N."/>
            <person name="Submissions S."/>
        </authorList>
    </citation>
    <scope>NUCLEOTIDE SEQUENCE [LARGE SCALE GENOMIC DNA]</scope>
    <source>
        <strain evidence="3">DSM 3695</strain>
    </source>
</reference>
<dbReference type="OrthoDB" id="770607at2"/>
<keyword evidence="3" id="KW-1185">Reference proteome</keyword>
<dbReference type="STRING" id="29529.SAMN04488122_2466"/>
<sequence length="441" mass="48102">MKRIRLTPFPKLLLCGLLIGSLAACKKNKDKPVEVNRPITVFEKGAPVGNAITKLIGPAGGILATPDGRISVTIPPAAIIDAIQFSLQPVMSTLPLNGDTLCYQLQPATVKFAKPVTIRFKYSATDEDGSHPELLNIAYQDEAGHWFGKPATELDSLHKTLTVMSTHFSTWGVYRSFALTTDKNSLLDGEYANIGIRSVDTDKDIPETDGAGLISPLIDIHDYKSTKNITGWTLHGAGTLTPSADKVAARLAAPARITKNSVSTAEVTLSNLFDKTDPTRPGKTGKMILLKNIKLIAGKFDLFVNGRHVDLDDVSIEGGNNMMFIKGNNGDGEWQFTIGGSGKGNYTYGDLNSAGKVYAYYTRTDDDLRYLSTNFRCREDGVLEKVVSAGAVNITRWGNAGELAEGTFEATLRRPDAKLQFPCRVLEEWNMRAVFSLRRAR</sequence>
<keyword evidence="1" id="KW-0732">Signal</keyword>
<proteinExistence type="predicted"/>
<accession>A0A1I0RA06</accession>
<evidence type="ECO:0008006" key="4">
    <source>
        <dbReference type="Google" id="ProtNLM"/>
    </source>
</evidence>
<protein>
    <recommendedName>
        <fullName evidence="4">ZU5 domain-containing protein</fullName>
    </recommendedName>
</protein>
<evidence type="ECO:0000313" key="2">
    <source>
        <dbReference type="EMBL" id="SEW37062.1"/>
    </source>
</evidence>
<name>A0A1I0RA06_9BACT</name>